<accession>A0ABW1NI70</accession>
<protein>
    <submittedName>
        <fullName evidence="3">Helix-turn-helix domain-containing protein</fullName>
    </submittedName>
</protein>
<feature type="region of interest" description="Disordered" evidence="1">
    <location>
        <begin position="69"/>
        <end position="90"/>
    </location>
</feature>
<gene>
    <name evidence="3" type="ORF">ACFP1K_17520</name>
</gene>
<dbReference type="SUPFAM" id="SSF47413">
    <property type="entry name" value="lambda repressor-like DNA-binding domains"/>
    <property type="match status" value="1"/>
</dbReference>
<dbReference type="SMART" id="SM00530">
    <property type="entry name" value="HTH_XRE"/>
    <property type="match status" value="1"/>
</dbReference>
<dbReference type="InterPro" id="IPR001387">
    <property type="entry name" value="Cro/C1-type_HTH"/>
</dbReference>
<evidence type="ECO:0000313" key="3">
    <source>
        <dbReference type="EMBL" id="MFC6082975.1"/>
    </source>
</evidence>
<dbReference type="PROSITE" id="PS50943">
    <property type="entry name" value="HTH_CROC1"/>
    <property type="match status" value="1"/>
</dbReference>
<reference evidence="4" key="1">
    <citation type="journal article" date="2019" name="Int. J. Syst. Evol. Microbiol.">
        <title>The Global Catalogue of Microorganisms (GCM) 10K type strain sequencing project: providing services to taxonomists for standard genome sequencing and annotation.</title>
        <authorList>
            <consortium name="The Broad Institute Genomics Platform"/>
            <consortium name="The Broad Institute Genome Sequencing Center for Infectious Disease"/>
            <person name="Wu L."/>
            <person name="Ma J."/>
        </authorList>
    </citation>
    <scope>NUCLEOTIDE SEQUENCE [LARGE SCALE GENOMIC DNA]</scope>
    <source>
        <strain evidence="4">JCM 30346</strain>
    </source>
</reference>
<keyword evidence="4" id="KW-1185">Reference proteome</keyword>
<evidence type="ECO:0000313" key="4">
    <source>
        <dbReference type="Proteomes" id="UP001596137"/>
    </source>
</evidence>
<dbReference type="CDD" id="cd00093">
    <property type="entry name" value="HTH_XRE"/>
    <property type="match status" value="1"/>
</dbReference>
<dbReference type="RefSeq" id="WP_380754118.1">
    <property type="nucleotide sequence ID" value="NZ_JBHSRF010000023.1"/>
</dbReference>
<sequence length="221" mass="23630">MAQEHGSPGDLGRRIAYHRKNLGLSRAELAARAGMAPGFIAYLEEHATPLTEGTLLRLAAALHTTADELLGGGLDRPPGQGRPPRLPETRALPPRECLRLISPGGIGRVAFGGVAGAPAVLPVNYMVRHGAIFFRTAEDGLLDRLLRAAPPDTPAEIGFEVDHIDEAERGGWSVLVQGPACRLTPAESPKDPGVEPWVGGERDVYVRVTPRQVTGRRVHGF</sequence>
<dbReference type="SUPFAM" id="SSF50475">
    <property type="entry name" value="FMN-binding split barrel"/>
    <property type="match status" value="1"/>
</dbReference>
<feature type="domain" description="HTH cro/C1-type" evidence="2">
    <location>
        <begin position="15"/>
        <end position="69"/>
    </location>
</feature>
<dbReference type="InterPro" id="IPR010982">
    <property type="entry name" value="Lambda_DNA-bd_dom_sf"/>
</dbReference>
<evidence type="ECO:0000256" key="1">
    <source>
        <dbReference type="SAM" id="MobiDB-lite"/>
    </source>
</evidence>
<dbReference type="Gene3D" id="1.10.260.40">
    <property type="entry name" value="lambda repressor-like DNA-binding domains"/>
    <property type="match status" value="1"/>
</dbReference>
<evidence type="ECO:0000259" key="2">
    <source>
        <dbReference type="PROSITE" id="PS50943"/>
    </source>
</evidence>
<dbReference type="Proteomes" id="UP001596137">
    <property type="component" value="Unassembled WGS sequence"/>
</dbReference>
<organism evidence="3 4">
    <name type="scientific">Sphaerisporangium aureirubrum</name>
    <dbReference type="NCBI Taxonomy" id="1544736"/>
    <lineage>
        <taxon>Bacteria</taxon>
        <taxon>Bacillati</taxon>
        <taxon>Actinomycetota</taxon>
        <taxon>Actinomycetes</taxon>
        <taxon>Streptosporangiales</taxon>
        <taxon>Streptosporangiaceae</taxon>
        <taxon>Sphaerisporangium</taxon>
    </lineage>
</organism>
<name>A0ABW1NI70_9ACTN</name>
<dbReference type="InterPro" id="IPR012349">
    <property type="entry name" value="Split_barrel_FMN-bd"/>
</dbReference>
<dbReference type="Gene3D" id="2.30.110.10">
    <property type="entry name" value="Electron Transport, Fmn-binding Protein, Chain A"/>
    <property type="match status" value="1"/>
</dbReference>
<proteinExistence type="predicted"/>
<dbReference type="InterPro" id="IPR024747">
    <property type="entry name" value="Pyridox_Oxase-rel"/>
</dbReference>
<comment type="caution">
    <text evidence="3">The sequence shown here is derived from an EMBL/GenBank/DDBJ whole genome shotgun (WGS) entry which is preliminary data.</text>
</comment>
<dbReference type="Pfam" id="PF12900">
    <property type="entry name" value="Pyridox_ox_2"/>
    <property type="match status" value="1"/>
</dbReference>
<dbReference type="Pfam" id="PF13560">
    <property type="entry name" value="HTH_31"/>
    <property type="match status" value="1"/>
</dbReference>
<dbReference type="EMBL" id="JBHSRF010000023">
    <property type="protein sequence ID" value="MFC6082975.1"/>
    <property type="molecule type" value="Genomic_DNA"/>
</dbReference>